<proteinExistence type="inferred from homology"/>
<protein>
    <recommendedName>
        <fullName evidence="3">Sulfur carrier protein FdhD</fullName>
    </recommendedName>
</protein>
<keyword evidence="2 3" id="KW-0501">Molybdenum cofactor biosynthesis</keyword>
<keyword evidence="5" id="KW-1185">Reference proteome</keyword>
<dbReference type="EMBL" id="LGAA01000006">
    <property type="protein sequence ID" value="KPD03991.1"/>
    <property type="molecule type" value="Genomic_DNA"/>
</dbReference>
<dbReference type="InterPro" id="IPR003786">
    <property type="entry name" value="FdhD"/>
</dbReference>
<dbReference type="GO" id="GO:0016783">
    <property type="term" value="F:sulfurtransferase activity"/>
    <property type="evidence" value="ECO:0007669"/>
    <property type="project" value="InterPro"/>
</dbReference>
<comment type="caution">
    <text evidence="4">The sequence shown here is derived from an EMBL/GenBank/DDBJ whole genome shotgun (WGS) entry which is preliminary data.</text>
</comment>
<dbReference type="Pfam" id="PF02634">
    <property type="entry name" value="FdhD-NarQ"/>
    <property type="match status" value="1"/>
</dbReference>
<feature type="binding site" evidence="3">
    <location>
        <begin position="259"/>
        <end position="264"/>
    </location>
    <ligand>
        <name>Mo-bis(molybdopterin guanine dinucleotide)</name>
        <dbReference type="ChEBI" id="CHEBI:60539"/>
    </ligand>
</feature>
<comment type="function">
    <text evidence="3">Required for formate dehydrogenase (FDH) activity. Acts as a sulfur carrier protein that transfers sulfur from IscS to the molybdenum cofactor prior to its insertion into FDH.</text>
</comment>
<comment type="subcellular location">
    <subcellularLocation>
        <location evidence="3">Cytoplasm</location>
    </subcellularLocation>
</comment>
<keyword evidence="1 3" id="KW-0963">Cytoplasm</keyword>
<dbReference type="NCBIfam" id="TIGR00129">
    <property type="entry name" value="fdhD_narQ"/>
    <property type="match status" value="1"/>
</dbReference>
<dbReference type="GO" id="GO:0097163">
    <property type="term" value="F:sulfur carrier activity"/>
    <property type="evidence" value="ECO:0007669"/>
    <property type="project" value="UniProtKB-UniRule"/>
</dbReference>
<dbReference type="OrthoDB" id="3197277at2"/>
<evidence type="ECO:0000256" key="1">
    <source>
        <dbReference type="ARBA" id="ARBA00022490"/>
    </source>
</evidence>
<evidence type="ECO:0000256" key="3">
    <source>
        <dbReference type="HAMAP-Rule" id="MF_00187"/>
    </source>
</evidence>
<dbReference type="SUPFAM" id="SSF53927">
    <property type="entry name" value="Cytidine deaminase-like"/>
    <property type="match status" value="1"/>
</dbReference>
<evidence type="ECO:0000313" key="4">
    <source>
        <dbReference type="EMBL" id="KPD03991.1"/>
    </source>
</evidence>
<dbReference type="Gene3D" id="3.10.20.10">
    <property type="match status" value="1"/>
</dbReference>
<dbReference type="Gene3D" id="3.40.140.10">
    <property type="entry name" value="Cytidine Deaminase, domain 2"/>
    <property type="match status" value="1"/>
</dbReference>
<dbReference type="Proteomes" id="UP000053226">
    <property type="component" value="Unassembled WGS sequence"/>
</dbReference>
<comment type="similarity">
    <text evidence="3">Belongs to the FdhD family.</text>
</comment>
<feature type="active site" description="Cysteine persulfide intermediate" evidence="3">
    <location>
        <position position="122"/>
    </location>
</feature>
<keyword evidence="4" id="KW-0560">Oxidoreductase</keyword>
<dbReference type="GO" id="GO:0006777">
    <property type="term" value="P:Mo-molybdopterin cofactor biosynthetic process"/>
    <property type="evidence" value="ECO:0007669"/>
    <property type="project" value="UniProtKB-UniRule"/>
</dbReference>
<dbReference type="InterPro" id="IPR016193">
    <property type="entry name" value="Cytidine_deaminase-like"/>
</dbReference>
<dbReference type="PIRSF" id="PIRSF015626">
    <property type="entry name" value="FdhD"/>
    <property type="match status" value="1"/>
</dbReference>
<dbReference type="PANTHER" id="PTHR30592:SF1">
    <property type="entry name" value="SULFUR CARRIER PROTEIN FDHD"/>
    <property type="match status" value="1"/>
</dbReference>
<accession>A0A0N0IBX5</accession>
<name>A0A0N0IBX5_9GAMM</name>
<evidence type="ECO:0000313" key="5">
    <source>
        <dbReference type="Proteomes" id="UP000053226"/>
    </source>
</evidence>
<evidence type="ECO:0000256" key="2">
    <source>
        <dbReference type="ARBA" id="ARBA00023150"/>
    </source>
</evidence>
<reference evidence="4 5" key="1">
    <citation type="submission" date="2015-07" db="EMBL/GenBank/DDBJ databases">
        <title>ATOL: Assembling a taxonomically balanced genome-scale reconstruction of the evolutionary history of the Enterobacteriaceae.</title>
        <authorList>
            <person name="Plunkett G.III."/>
            <person name="Neeno-Eckwall E.C."/>
            <person name="Glasner J.D."/>
            <person name="Perna N.T."/>
        </authorList>
    </citation>
    <scope>NUCLEOTIDE SEQUENCE [LARGE SCALE GENOMIC DNA]</scope>
    <source>
        <strain evidence="4 5">ATCC 35017</strain>
    </source>
</reference>
<dbReference type="RefSeq" id="WP_053907253.1">
    <property type="nucleotide sequence ID" value="NZ_CAWMUS010000006.1"/>
</dbReference>
<sequence length="276" mass="30046">MDDTKRKKMLTDVKIVGANQTNVQQKSHIGSDVTDWVAEEIPVALIYNGISHVVMMATPKDLEDFAIGFSLSEGIIQSRQEIRGIDLSPSCNSGIEVNIELSSRRFMELKQHRRNMAGRTGCGICGTEQLSEIFKPIKPLPFTQKFSLSQLDQALSQLSKVQEIGALTGCTHAAAWITPDGELTAGCEDVGRHVALDKLLGMKSRLNWQQGAVLVSSRASYEMVQKAASCGVEILFAVSAATALAIEVAEKSNLTLVAFCRQGRATILTHAQRLTD</sequence>
<gene>
    <name evidence="3" type="primary">fdhD</name>
    <name evidence="4" type="ORF">M992_0588</name>
</gene>
<dbReference type="GO" id="GO:0005737">
    <property type="term" value="C:cytoplasm"/>
    <property type="evidence" value="ECO:0007669"/>
    <property type="project" value="UniProtKB-SubCell"/>
</dbReference>
<organism evidence="4 5">
    <name type="scientific">Moellerella wisconsensis ATCC 35017</name>
    <dbReference type="NCBI Taxonomy" id="1354267"/>
    <lineage>
        <taxon>Bacteria</taxon>
        <taxon>Pseudomonadati</taxon>
        <taxon>Pseudomonadota</taxon>
        <taxon>Gammaproteobacteria</taxon>
        <taxon>Enterobacterales</taxon>
        <taxon>Morganellaceae</taxon>
        <taxon>Moellerella</taxon>
    </lineage>
</organism>
<dbReference type="AlphaFoldDB" id="A0A0N0IBX5"/>
<dbReference type="HAMAP" id="MF_00187">
    <property type="entry name" value="FdhD"/>
    <property type="match status" value="1"/>
</dbReference>
<dbReference type="GO" id="GO:0016491">
    <property type="term" value="F:oxidoreductase activity"/>
    <property type="evidence" value="ECO:0007669"/>
    <property type="project" value="UniProtKB-KW"/>
</dbReference>
<dbReference type="PANTHER" id="PTHR30592">
    <property type="entry name" value="FORMATE DEHYDROGENASE"/>
    <property type="match status" value="1"/>
</dbReference>